<dbReference type="AlphaFoldDB" id="A0A2T5ATZ7"/>
<protein>
    <submittedName>
        <fullName evidence="2">Putative secreted protein</fullName>
    </submittedName>
</protein>
<sequence length="89" mass="10026">MQLFSLAAVYFIIWWLSLFVVLPFGLRTQAEENEIVPGSVESAPARFRAGRVMLATTILAAIIHAGWYVLSVKYGYGIDALPRMYPKFD</sequence>
<accession>A0A2T5ATZ7</accession>
<proteinExistence type="predicted"/>
<keyword evidence="1" id="KW-1133">Transmembrane helix</keyword>
<keyword evidence="3" id="KW-1185">Reference proteome</keyword>
<dbReference type="Proteomes" id="UP000241247">
    <property type="component" value="Unassembled WGS sequence"/>
</dbReference>
<feature type="transmembrane region" description="Helical" evidence="1">
    <location>
        <begin position="6"/>
        <end position="26"/>
    </location>
</feature>
<organism evidence="2 3">
    <name type="scientific">Mycoplana dimorpha</name>
    <dbReference type="NCBI Taxonomy" id="28320"/>
    <lineage>
        <taxon>Bacteria</taxon>
        <taxon>Pseudomonadati</taxon>
        <taxon>Pseudomonadota</taxon>
        <taxon>Alphaproteobacteria</taxon>
        <taxon>Hyphomicrobiales</taxon>
        <taxon>Rhizobiaceae</taxon>
        <taxon>Mycoplana</taxon>
    </lineage>
</organism>
<keyword evidence="1" id="KW-0812">Transmembrane</keyword>
<gene>
    <name evidence="2" type="ORF">C7449_11056</name>
</gene>
<dbReference type="EMBL" id="PZZZ01000010">
    <property type="protein sequence ID" value="PTM90173.1"/>
    <property type="molecule type" value="Genomic_DNA"/>
</dbReference>
<name>A0A2T5ATZ7_MYCDI</name>
<evidence type="ECO:0000256" key="1">
    <source>
        <dbReference type="SAM" id="Phobius"/>
    </source>
</evidence>
<feature type="transmembrane region" description="Helical" evidence="1">
    <location>
        <begin position="52"/>
        <end position="70"/>
    </location>
</feature>
<dbReference type="Pfam" id="PF07330">
    <property type="entry name" value="DUF1467"/>
    <property type="match status" value="1"/>
</dbReference>
<evidence type="ECO:0000313" key="2">
    <source>
        <dbReference type="EMBL" id="PTM90173.1"/>
    </source>
</evidence>
<evidence type="ECO:0000313" key="3">
    <source>
        <dbReference type="Proteomes" id="UP000241247"/>
    </source>
</evidence>
<dbReference type="InterPro" id="IPR009935">
    <property type="entry name" value="DUF1467"/>
</dbReference>
<keyword evidence="1" id="KW-0472">Membrane</keyword>
<reference evidence="2 3" key="1">
    <citation type="submission" date="2018-04" db="EMBL/GenBank/DDBJ databases">
        <title>Genomic Encyclopedia of Type Strains, Phase IV (KMG-IV): sequencing the most valuable type-strain genomes for metagenomic binning, comparative biology and taxonomic classification.</title>
        <authorList>
            <person name="Goeker M."/>
        </authorList>
    </citation>
    <scope>NUCLEOTIDE SEQUENCE [LARGE SCALE GENOMIC DNA]</scope>
    <source>
        <strain evidence="2 3">DSM 7138</strain>
    </source>
</reference>
<dbReference type="RefSeq" id="WP_108004732.1">
    <property type="nucleotide sequence ID" value="NZ_JBHEEX010000016.1"/>
</dbReference>
<comment type="caution">
    <text evidence="2">The sequence shown here is derived from an EMBL/GenBank/DDBJ whole genome shotgun (WGS) entry which is preliminary data.</text>
</comment>
<dbReference type="OrthoDB" id="9804637at2"/>